<dbReference type="EMBL" id="JAWDGP010004196">
    <property type="protein sequence ID" value="KAK3766770.1"/>
    <property type="molecule type" value="Genomic_DNA"/>
</dbReference>
<accession>A0AAE1DEB6</accession>
<organism evidence="1 2">
    <name type="scientific">Elysia crispata</name>
    <name type="common">lettuce slug</name>
    <dbReference type="NCBI Taxonomy" id="231223"/>
    <lineage>
        <taxon>Eukaryota</taxon>
        <taxon>Metazoa</taxon>
        <taxon>Spiralia</taxon>
        <taxon>Lophotrochozoa</taxon>
        <taxon>Mollusca</taxon>
        <taxon>Gastropoda</taxon>
        <taxon>Heterobranchia</taxon>
        <taxon>Euthyneura</taxon>
        <taxon>Panpulmonata</taxon>
        <taxon>Sacoglossa</taxon>
        <taxon>Placobranchoidea</taxon>
        <taxon>Plakobranchidae</taxon>
        <taxon>Elysia</taxon>
    </lineage>
</organism>
<proteinExistence type="predicted"/>
<dbReference type="Proteomes" id="UP001283361">
    <property type="component" value="Unassembled WGS sequence"/>
</dbReference>
<sequence length="102" mass="11640">MSVEIYRVDHETRNIRIVFRSRVAAASIPPRLSAAVLISTFLKTGEEFVSRDLENQHITPDFNRIPSIWRPVLIRRSLTDPLELKTEASALLPLPPDSFKES</sequence>
<dbReference type="AlphaFoldDB" id="A0AAE1DEB6"/>
<name>A0AAE1DEB6_9GAST</name>
<protein>
    <submittedName>
        <fullName evidence="1">Uncharacterized protein</fullName>
    </submittedName>
</protein>
<gene>
    <name evidence="1" type="ORF">RRG08_047293</name>
</gene>
<keyword evidence="2" id="KW-1185">Reference proteome</keyword>
<evidence type="ECO:0000313" key="1">
    <source>
        <dbReference type="EMBL" id="KAK3766770.1"/>
    </source>
</evidence>
<comment type="caution">
    <text evidence="1">The sequence shown here is derived from an EMBL/GenBank/DDBJ whole genome shotgun (WGS) entry which is preliminary data.</text>
</comment>
<reference evidence="1" key="1">
    <citation type="journal article" date="2023" name="G3 (Bethesda)">
        <title>A reference genome for the long-term kleptoplast-retaining sea slug Elysia crispata morphotype clarki.</title>
        <authorList>
            <person name="Eastman K.E."/>
            <person name="Pendleton A.L."/>
            <person name="Shaikh M.A."/>
            <person name="Suttiyut T."/>
            <person name="Ogas R."/>
            <person name="Tomko P."/>
            <person name="Gavelis G."/>
            <person name="Widhalm J.R."/>
            <person name="Wisecaver J.H."/>
        </authorList>
    </citation>
    <scope>NUCLEOTIDE SEQUENCE</scope>
    <source>
        <strain evidence="1">ECLA1</strain>
    </source>
</reference>
<evidence type="ECO:0000313" key="2">
    <source>
        <dbReference type="Proteomes" id="UP001283361"/>
    </source>
</evidence>